<proteinExistence type="predicted"/>
<evidence type="ECO:0000313" key="2">
    <source>
        <dbReference type="Proteomes" id="UP000664203"/>
    </source>
</evidence>
<organism evidence="1 2">
    <name type="scientific">Alectoria fallacina</name>
    <dbReference type="NCBI Taxonomy" id="1903189"/>
    <lineage>
        <taxon>Eukaryota</taxon>
        <taxon>Fungi</taxon>
        <taxon>Dikarya</taxon>
        <taxon>Ascomycota</taxon>
        <taxon>Pezizomycotina</taxon>
        <taxon>Lecanoromycetes</taxon>
        <taxon>OSLEUM clade</taxon>
        <taxon>Lecanoromycetidae</taxon>
        <taxon>Lecanorales</taxon>
        <taxon>Lecanorineae</taxon>
        <taxon>Parmeliaceae</taxon>
        <taxon>Alectoria</taxon>
    </lineage>
</organism>
<name>A0A8H3IDQ8_9LECA</name>
<dbReference type="EMBL" id="CAJPDR010000186">
    <property type="protein sequence ID" value="CAF9924277.1"/>
    <property type="molecule type" value="Genomic_DNA"/>
</dbReference>
<dbReference type="Proteomes" id="UP000664203">
    <property type="component" value="Unassembled WGS sequence"/>
</dbReference>
<gene>
    <name evidence="1" type="ORF">ALECFALPRED_002720</name>
</gene>
<protein>
    <submittedName>
        <fullName evidence="1">Uncharacterized protein</fullName>
    </submittedName>
</protein>
<accession>A0A8H3IDQ8</accession>
<comment type="caution">
    <text evidence="1">The sequence shown here is derived from an EMBL/GenBank/DDBJ whole genome shotgun (WGS) entry which is preliminary data.</text>
</comment>
<evidence type="ECO:0000313" key="1">
    <source>
        <dbReference type="EMBL" id="CAF9924277.1"/>
    </source>
</evidence>
<dbReference type="AlphaFoldDB" id="A0A8H3IDQ8"/>
<reference evidence="1" key="1">
    <citation type="submission" date="2021-03" db="EMBL/GenBank/DDBJ databases">
        <authorList>
            <person name="Tagirdzhanova G."/>
        </authorList>
    </citation>
    <scope>NUCLEOTIDE SEQUENCE</scope>
</reference>
<keyword evidence="2" id="KW-1185">Reference proteome</keyword>
<dbReference type="OrthoDB" id="5296964at2759"/>
<sequence>MSLEPNHPVEVHVFYDHDSAHHHPHWLLSLRSPNATRCTWIHSAGGPNQNRNYECSIQANKSVDSRGIASTSFQGNISPRDVNKVIAAAKRIEPQQCEMYVVAVVAELEKKGLLPEGRTAFLKDQVQISEKARDYRRERSISKPAIAYTQSDRDDFYAPRK</sequence>